<gene>
    <name evidence="7" type="ORF">QYS62_008453</name>
</gene>
<keyword evidence="8" id="KW-1185">Reference proteome</keyword>
<keyword evidence="5" id="KW-0539">Nucleus</keyword>
<proteinExistence type="predicted"/>
<feature type="region of interest" description="Disordered" evidence="6">
    <location>
        <begin position="63"/>
        <end position="104"/>
    </location>
</feature>
<accession>A0ABZ2X633</accession>
<evidence type="ECO:0000256" key="3">
    <source>
        <dbReference type="ARBA" id="ARBA00023125"/>
    </source>
</evidence>
<evidence type="ECO:0008006" key="9">
    <source>
        <dbReference type="Google" id="ProtNLM"/>
    </source>
</evidence>
<dbReference type="PANTHER" id="PTHR31845:SF19">
    <property type="entry name" value="TRANSCRIPTION FACTOR DOMAIN-CONTAINING PROTEIN"/>
    <property type="match status" value="1"/>
</dbReference>
<feature type="compositionally biased region" description="Polar residues" evidence="6">
    <location>
        <begin position="63"/>
        <end position="88"/>
    </location>
</feature>
<comment type="subcellular location">
    <subcellularLocation>
        <location evidence="1">Nucleus</location>
    </subcellularLocation>
</comment>
<evidence type="ECO:0000256" key="2">
    <source>
        <dbReference type="ARBA" id="ARBA00023015"/>
    </source>
</evidence>
<evidence type="ECO:0000256" key="1">
    <source>
        <dbReference type="ARBA" id="ARBA00004123"/>
    </source>
</evidence>
<evidence type="ECO:0000256" key="5">
    <source>
        <dbReference type="ARBA" id="ARBA00023242"/>
    </source>
</evidence>
<dbReference type="InterPro" id="IPR051089">
    <property type="entry name" value="prtT"/>
</dbReference>
<sequence>MEPSAEKTQQHQVACFSCRSSRQKCDRQDPCKPDSVDKLLARIEESGAREDIITALLGTSLPSPNTTVSLRGTPGTLDQNHANVSSHSLPLRDTTSRDDSEDSDTLVSPLNIVTAAIVSNTSARCDRLRSQIPLQPGAREAIMAPIKERLAVYFCLLDATLHTREYIYANSFTLFSVICSLGCALSTRPRDRAIYPVLTSLANGNVRWSIAAAVKSLATIQAIVNLQYWAPMSPRQTDDTYWLTLSHAFQLAREMGINKPDVIKEYVNAECENASSEFRERSIRSYERTWLRTLIADKGFGIMNGRLHSVSWKEIPRSAADWWKAPLAEPSDRVISGVIESRGLLLYALDKRKHVASTSASILEWHKEAYDTLTQVRDERCTPDDLPSARCLPILAFYMDHSILVLNAQALRDIAAISDSMVPAALLTVERKSVEVASRVLELLATDKTLADLSLGFQNNQFIMICHAITEILRAIKRGSLTAEENSTATEKVMGVIPFLDGLVQCLPASSAAHLYFDLARFFACQIDSLMSAPDPQAVRETVDTGMFTDDWFKSLDSSVPDVTTFLDMGYLGMDQSMMGTDDFLGLNDFNDIS</sequence>
<organism evidence="7 8">
    <name type="scientific">Fusarium acuminatum</name>
    <dbReference type="NCBI Taxonomy" id="5515"/>
    <lineage>
        <taxon>Eukaryota</taxon>
        <taxon>Fungi</taxon>
        <taxon>Dikarya</taxon>
        <taxon>Ascomycota</taxon>
        <taxon>Pezizomycotina</taxon>
        <taxon>Sordariomycetes</taxon>
        <taxon>Hypocreomycetidae</taxon>
        <taxon>Hypocreales</taxon>
        <taxon>Nectriaceae</taxon>
        <taxon>Fusarium</taxon>
        <taxon>Fusarium tricinctum species complex</taxon>
    </lineage>
</organism>
<keyword evidence="3" id="KW-0238">DNA-binding</keyword>
<reference evidence="7 8" key="1">
    <citation type="submission" date="2024-04" db="EMBL/GenBank/DDBJ databases">
        <title>Complete genome sequence of Fusarium acuminatum.</title>
        <authorList>
            <person name="Lan B."/>
        </authorList>
    </citation>
    <scope>NUCLEOTIDE SEQUENCE [LARGE SCALE GENOMIC DNA]</scope>
    <source>
        <strain evidence="7">1A</strain>
    </source>
</reference>
<keyword evidence="4" id="KW-0804">Transcription</keyword>
<evidence type="ECO:0000313" key="7">
    <source>
        <dbReference type="EMBL" id="WZH47309.1"/>
    </source>
</evidence>
<evidence type="ECO:0000256" key="4">
    <source>
        <dbReference type="ARBA" id="ARBA00023163"/>
    </source>
</evidence>
<evidence type="ECO:0000256" key="6">
    <source>
        <dbReference type="SAM" id="MobiDB-lite"/>
    </source>
</evidence>
<evidence type="ECO:0000313" key="8">
    <source>
        <dbReference type="Proteomes" id="UP001489902"/>
    </source>
</evidence>
<dbReference type="CDD" id="cd12148">
    <property type="entry name" value="fungal_TF_MHR"/>
    <property type="match status" value="1"/>
</dbReference>
<dbReference type="EMBL" id="CP151264">
    <property type="protein sequence ID" value="WZH47309.1"/>
    <property type="molecule type" value="Genomic_DNA"/>
</dbReference>
<name>A0ABZ2X633_9HYPO</name>
<dbReference type="PANTHER" id="PTHR31845">
    <property type="entry name" value="FINGER DOMAIN PROTEIN, PUTATIVE-RELATED"/>
    <property type="match status" value="1"/>
</dbReference>
<keyword evidence="2" id="KW-0805">Transcription regulation</keyword>
<protein>
    <recommendedName>
        <fullName evidence="9">Transcription factor domain-containing protein</fullName>
    </recommendedName>
</protein>
<dbReference type="Proteomes" id="UP001489902">
    <property type="component" value="Chromosome 5"/>
</dbReference>